<evidence type="ECO:0000313" key="3">
    <source>
        <dbReference type="EMBL" id="RZU75436.1"/>
    </source>
</evidence>
<dbReference type="EMBL" id="SHLD01000001">
    <property type="protein sequence ID" value="RZU75436.1"/>
    <property type="molecule type" value="Genomic_DNA"/>
</dbReference>
<sequence length="176" mass="19789">MREAAEVVELRRLWWGGMTNNWWNASTDQLTVCSRSALVEVAAVLPAPGRIVVARIDGTRMTDADHAFYEFSDALLFPGYFGWNWNALSDCLRDLSWLPADGYLIVIENAPRLLSSDAEDQHTLFRILSRAVHHWASPLGQPDGKGVPLKVLLLCDRDEEAALLRQEIASAVRNMR</sequence>
<gene>
    <name evidence="3" type="ORF">EV384_3977</name>
</gene>
<proteinExistence type="inferred from homology"/>
<dbReference type="Pfam" id="PF01337">
    <property type="entry name" value="Barstar"/>
    <property type="match status" value="1"/>
</dbReference>
<comment type="caution">
    <text evidence="3">The sequence shown here is derived from an EMBL/GenBank/DDBJ whole genome shotgun (WGS) entry which is preliminary data.</text>
</comment>
<dbReference type="InterPro" id="IPR000468">
    <property type="entry name" value="Barstar"/>
</dbReference>
<keyword evidence="4" id="KW-1185">Reference proteome</keyword>
<dbReference type="Proteomes" id="UP000294114">
    <property type="component" value="Unassembled WGS sequence"/>
</dbReference>
<evidence type="ECO:0000256" key="1">
    <source>
        <dbReference type="ARBA" id="ARBA00006845"/>
    </source>
</evidence>
<reference evidence="3 4" key="1">
    <citation type="submission" date="2019-02" db="EMBL/GenBank/DDBJ databases">
        <title>Sequencing the genomes of 1000 actinobacteria strains.</title>
        <authorList>
            <person name="Klenk H.-P."/>
        </authorList>
    </citation>
    <scope>NUCLEOTIDE SEQUENCE [LARGE SCALE GENOMIC DNA]</scope>
    <source>
        <strain evidence="3 4">DSM 45612</strain>
    </source>
</reference>
<dbReference type="RefSeq" id="WP_242624168.1">
    <property type="nucleotide sequence ID" value="NZ_SHLD01000001.1"/>
</dbReference>
<organism evidence="3 4">
    <name type="scientific">Micromonospora kangleipakensis</name>
    <dbReference type="NCBI Taxonomy" id="1077942"/>
    <lineage>
        <taxon>Bacteria</taxon>
        <taxon>Bacillati</taxon>
        <taxon>Actinomycetota</taxon>
        <taxon>Actinomycetes</taxon>
        <taxon>Micromonosporales</taxon>
        <taxon>Micromonosporaceae</taxon>
        <taxon>Micromonospora</taxon>
    </lineage>
</organism>
<evidence type="ECO:0000313" key="4">
    <source>
        <dbReference type="Proteomes" id="UP000294114"/>
    </source>
</evidence>
<protein>
    <submittedName>
        <fullName evidence="3">Barstar (Barnase inhibitor)</fullName>
    </submittedName>
</protein>
<accession>A0A4V2GDD1</accession>
<dbReference type="Gene3D" id="3.30.370.10">
    <property type="entry name" value="Barstar-like"/>
    <property type="match status" value="1"/>
</dbReference>
<comment type="similarity">
    <text evidence="1">Belongs to the barstar family.</text>
</comment>
<feature type="domain" description="Barstar (barnase inhibitor)" evidence="2">
    <location>
        <begin position="53"/>
        <end position="152"/>
    </location>
</feature>
<dbReference type="InterPro" id="IPR035905">
    <property type="entry name" value="Barstar-like_sf"/>
</dbReference>
<name>A0A4V2GDD1_9ACTN</name>
<evidence type="ECO:0000259" key="2">
    <source>
        <dbReference type="Pfam" id="PF01337"/>
    </source>
</evidence>
<dbReference type="SUPFAM" id="SSF52038">
    <property type="entry name" value="Barstar-related"/>
    <property type="match status" value="1"/>
</dbReference>
<dbReference type="AlphaFoldDB" id="A0A4V2GDD1"/>